<evidence type="ECO:0000256" key="13">
    <source>
        <dbReference type="SAM" id="MobiDB-lite"/>
    </source>
</evidence>
<evidence type="ECO:0000313" key="16">
    <source>
        <dbReference type="EMBL" id="KAK7350775.1"/>
    </source>
</evidence>
<dbReference type="Proteomes" id="UP001367508">
    <property type="component" value="Unassembled WGS sequence"/>
</dbReference>
<dbReference type="SMART" id="SM00838">
    <property type="entry name" value="EFG_C"/>
    <property type="match status" value="1"/>
</dbReference>
<feature type="binding site" evidence="11">
    <location>
        <begin position="1027"/>
        <end position="1030"/>
    </location>
    <ligand>
        <name>GTP</name>
        <dbReference type="ChEBI" id="CHEBI:37565"/>
    </ligand>
</feature>
<dbReference type="Gene3D" id="3.30.810.10">
    <property type="entry name" value="2-Layer Sandwich"/>
    <property type="match status" value="1"/>
</dbReference>
<dbReference type="Pfam" id="PF03144">
    <property type="entry name" value="GTP_EFTU_D2"/>
    <property type="match status" value="1"/>
</dbReference>
<keyword evidence="3 12" id="KW-0808">Transferase</keyword>
<keyword evidence="6 12" id="KW-0418">Kinase</keyword>
<gene>
    <name evidence="16" type="ORF">VNO77_09715</name>
</gene>
<dbReference type="InterPro" id="IPR035654">
    <property type="entry name" value="LepA_IV"/>
</dbReference>
<dbReference type="GO" id="GO:0016308">
    <property type="term" value="F:1-phosphatidylinositol-4-phosphate 5-kinase activity"/>
    <property type="evidence" value="ECO:0007669"/>
    <property type="project" value="UniProtKB-ARBA"/>
</dbReference>
<dbReference type="EMBL" id="JAYMYQ010000002">
    <property type="protein sequence ID" value="KAK7350775.1"/>
    <property type="molecule type" value="Genomic_DNA"/>
</dbReference>
<dbReference type="Gene3D" id="3.40.50.300">
    <property type="entry name" value="P-loop containing nucleotide triphosphate hydrolases"/>
    <property type="match status" value="1"/>
</dbReference>
<comment type="caution">
    <text evidence="16">The sequence shown here is derived from an EMBL/GenBank/DDBJ whole genome shotgun (WGS) entry which is preliminary data.</text>
</comment>
<dbReference type="InterPro" id="IPR035647">
    <property type="entry name" value="EFG_III/V"/>
</dbReference>
<dbReference type="InterPro" id="IPR004161">
    <property type="entry name" value="EFTu-like_2"/>
</dbReference>
<keyword evidence="17" id="KW-1185">Reference proteome</keyword>
<dbReference type="GO" id="GO:0045727">
    <property type="term" value="P:positive regulation of translation"/>
    <property type="evidence" value="ECO:0007669"/>
    <property type="project" value="UniProtKB-UniRule"/>
</dbReference>
<dbReference type="CDD" id="cd03699">
    <property type="entry name" value="EF4_II"/>
    <property type="match status" value="1"/>
</dbReference>
<dbReference type="PANTHER" id="PTHR43512:SF4">
    <property type="entry name" value="TRANSLATION FACTOR GUF1 HOMOLOG, CHLOROPLASTIC"/>
    <property type="match status" value="1"/>
</dbReference>
<dbReference type="PANTHER" id="PTHR43512">
    <property type="entry name" value="TRANSLATION FACTOR GUF1-RELATED"/>
    <property type="match status" value="1"/>
</dbReference>
<dbReference type="SUPFAM" id="SSF50447">
    <property type="entry name" value="Translation proteins"/>
    <property type="match status" value="1"/>
</dbReference>
<comment type="subcellular location">
    <subcellularLocation>
        <location evidence="11">Plastid</location>
        <location evidence="11">Chloroplast</location>
    </subcellularLocation>
</comment>
<keyword evidence="4" id="KW-0677">Repeat</keyword>
<dbReference type="HAMAP" id="MF_00071">
    <property type="entry name" value="LepA"/>
    <property type="match status" value="1"/>
</dbReference>
<dbReference type="Gene3D" id="3.30.70.870">
    <property type="entry name" value="Elongation Factor G (Translational Gtpase), domain 3"/>
    <property type="match status" value="1"/>
</dbReference>
<dbReference type="PROSITE" id="PS51455">
    <property type="entry name" value="PIPK"/>
    <property type="match status" value="1"/>
</dbReference>
<dbReference type="SMART" id="SM00698">
    <property type="entry name" value="MORN"/>
    <property type="match status" value="7"/>
</dbReference>
<dbReference type="EC" id="3.6.5.n1" evidence="11"/>
<dbReference type="InterPro" id="IPR027484">
    <property type="entry name" value="PInositol-4-P-5-kinase_N"/>
</dbReference>
<dbReference type="Pfam" id="PF00009">
    <property type="entry name" value="GTP_EFTU"/>
    <property type="match status" value="1"/>
</dbReference>
<dbReference type="SUPFAM" id="SSF54980">
    <property type="entry name" value="EF-G C-terminal domain-like"/>
    <property type="match status" value="2"/>
</dbReference>
<dbReference type="SUPFAM" id="SSF52540">
    <property type="entry name" value="P-loop containing nucleoside triphosphate hydrolases"/>
    <property type="match status" value="1"/>
</dbReference>
<evidence type="ECO:0000256" key="5">
    <source>
        <dbReference type="ARBA" id="ARBA00022741"/>
    </source>
</evidence>
<dbReference type="Gene3D" id="2.40.30.10">
    <property type="entry name" value="Translation factors"/>
    <property type="match status" value="1"/>
</dbReference>
<dbReference type="InterPro" id="IPR038363">
    <property type="entry name" value="LepA_C_sf"/>
</dbReference>
<dbReference type="Pfam" id="PF00679">
    <property type="entry name" value="EFG_C"/>
    <property type="match status" value="1"/>
</dbReference>
<dbReference type="GO" id="GO:0009507">
    <property type="term" value="C:chloroplast"/>
    <property type="evidence" value="ECO:0007669"/>
    <property type="project" value="UniProtKB-SubCell"/>
</dbReference>
<evidence type="ECO:0000259" key="15">
    <source>
        <dbReference type="PROSITE" id="PS51722"/>
    </source>
</evidence>
<keyword evidence="10 11" id="KW-0342">GTP-binding</keyword>
<dbReference type="CDD" id="cd01890">
    <property type="entry name" value="LepA"/>
    <property type="match status" value="1"/>
</dbReference>
<evidence type="ECO:0000256" key="11">
    <source>
        <dbReference type="HAMAP-Rule" id="MF_03138"/>
    </source>
</evidence>
<dbReference type="Pfam" id="PF01504">
    <property type="entry name" value="PIP5K"/>
    <property type="match status" value="1"/>
</dbReference>
<dbReference type="Gene3D" id="3.30.70.240">
    <property type="match status" value="1"/>
</dbReference>
<sequence length="1496" mass="168732">MQETLLTLSEQQQQVHAKKKKSESEEEDIELVVVPPPCRRPPRTRRVSPGAVEKSLPNGDIYIGSLVGNVPHGAGKYLWSDGCMYEGEWKKGKACGQGRFSWPSGATYEGEFVSGRMHGYGTFVGVDGDTYRGAWVSDRKHGFGEKCYANGDVYEGSWRCNLQDGEGRYVWKNGNEYVGEWKGGAICGKGVLVWKNGNRYEGYWENEVPKGKGVFTWRDGSTSFGNWGVNMERDVVKKRVSVDGCKSVSFPRICIWELDGEAGDITCDIVDNVEASMFYRDGIGSGLDSGGDGGFLQLDKSPCCSVDGDVKRPGHTVSKWHKKYDFMLNLQLGIRYSVGKHASLLRELKPGDFNPKEKFWTRFPPEGSKFTPPHQSVDFRWKDYCPVVFRHLRDLFAIDPADYMLAICGNDTLREMSSPGKSGSFFYLTQDDRFIIKTLKKSEVKVLIRMLPSYYQHVCQYQNSLVTKFLGVHCVKPIGGQKTRFIVMGNVFCSEYRIHKRFDLKGSSHGRITDKPQEEIDETTTLKDLDLCFVFRLKQSWFQELKWQLDRDCEFLEAEGIMDYSFLIGLHFRDDCSIDEIKSSPNELCSGKRDMQNDDMQDMKWMPVGRGPLIRLGTNMPARAERVCKAGLDQHTGTGSSNCTPSKSGGEVFDVILYFGIIDILQDYDISKKLEHAYKSLQVDPSSISAVDPKLYSKRFRDFIHRIFSKMDNGIELNEHTFLVGEIKKRWFACGARKKSSHRGPLSLSLVCIQMDVFTFANRGRGSKQLTTRRNKLGLGRHIYTHRHGYPYTEHKREGASRVTFSMAAEICGGSLFLSVKTQLQLQQKQRQQHVFFQAQRSRTRRSTTRFHSSKRCFSSRFPNASSTFRRGISCQVASTDFESAAKAGEDRLSKVPMRNIRNFCIIAHIDHGKSTLADKLLQVTGTVHQREMKDQFLDNMDLERERGITIKLQAARMRYMLGNEPYCLNLIDTPGHVDFSYEVSRSLAACEGALLVVDASQGVEAQTLANVYLALENNLEIIPVLNKIDLPGADPDRVIKEIEEVVGLDCSNAILCSAKEGIGIIDILNAIVTRIPPPADTSEKPLRALIFDSYYDPYRGVIVYFRLVDGTIKKGDRVYFMASQKDYFADEIGVLSPNQLQVEELYAGEVGYLSASIRTVADARVGDTITHYSRKADNSLPGYEEATPMVFCGLFPVDADQFSDLRDALEKLQLNDAALKFEPETSSAMGFGFRCGFLGLLHMEIVQERLEREYSLSLITTAPSVVYRVNCVNGDTVECSNPSLLPEPGKRKSIEEPFVKIEMLTPKDHIGSLMELAQDRRGQFKEMKFITENRASIIYELPLAEMVGDFFDQLKSRSKGYASMEYTFVGYKESDLIRLDIQINGDPVEPLATIVHKDKAYPVGRALTLKLKELIPRQMFKVPIQACIGSKVIASEALSAIRKDVLAKCYGGDISRKKKLLKKQAEGKKRMKSIGKVDVPQEAFMAVLKLEKEVI</sequence>
<feature type="region of interest" description="Disordered" evidence="13">
    <location>
        <begin position="1"/>
        <end position="30"/>
    </location>
</feature>
<dbReference type="Pfam" id="PF06421">
    <property type="entry name" value="LepA_C"/>
    <property type="match status" value="1"/>
</dbReference>
<feature type="domain" description="Tr-type G" evidence="15">
    <location>
        <begin position="899"/>
        <end position="1080"/>
    </location>
</feature>
<dbReference type="SUPFAM" id="SSF56104">
    <property type="entry name" value="SAICAR synthase-like"/>
    <property type="match status" value="1"/>
</dbReference>
<dbReference type="GO" id="GO:0005524">
    <property type="term" value="F:ATP binding"/>
    <property type="evidence" value="ECO:0007669"/>
    <property type="project" value="UniProtKB-UniRule"/>
</dbReference>
<dbReference type="CDD" id="cd16260">
    <property type="entry name" value="EF4_III"/>
    <property type="match status" value="1"/>
</dbReference>
<keyword evidence="2 11" id="KW-0150">Chloroplast</keyword>
<dbReference type="CDD" id="cd17302">
    <property type="entry name" value="PIPKc_AtPIP5K_like"/>
    <property type="match status" value="1"/>
</dbReference>
<accession>A0AAN9M9G8</accession>
<dbReference type="GO" id="GO:0003924">
    <property type="term" value="F:GTPase activity"/>
    <property type="evidence" value="ECO:0007669"/>
    <property type="project" value="UniProtKB-UniRule"/>
</dbReference>
<keyword evidence="9 11" id="KW-0648">Protein biosynthesis</keyword>
<dbReference type="FunFam" id="3.30.800.10:FF:000003">
    <property type="entry name" value="Phosphatidylinositol 4-phosphate 5-kinase"/>
    <property type="match status" value="1"/>
</dbReference>
<dbReference type="FunFam" id="3.30.70.240:FF:000007">
    <property type="entry name" value="Translation factor GUF1, mitochondrial"/>
    <property type="match status" value="1"/>
</dbReference>
<dbReference type="Gene3D" id="3.30.800.10">
    <property type="entry name" value="Phosphatidylinositol Phosphate Kinase II Beta"/>
    <property type="match status" value="1"/>
</dbReference>
<dbReference type="Pfam" id="PF02493">
    <property type="entry name" value="MORN"/>
    <property type="match status" value="7"/>
</dbReference>
<dbReference type="FunFam" id="3.30.70.2570:FF:000001">
    <property type="entry name" value="Translation factor GUF1, mitochondrial"/>
    <property type="match status" value="1"/>
</dbReference>
<dbReference type="GO" id="GO:0043022">
    <property type="term" value="F:ribosome binding"/>
    <property type="evidence" value="ECO:0007669"/>
    <property type="project" value="TreeGrafter"/>
</dbReference>
<dbReference type="GO" id="GO:0005886">
    <property type="term" value="C:plasma membrane"/>
    <property type="evidence" value="ECO:0007669"/>
    <property type="project" value="UniProtKB-ARBA"/>
</dbReference>
<dbReference type="InterPro" id="IPR027417">
    <property type="entry name" value="P-loop_NTPase"/>
</dbReference>
<dbReference type="InterPro" id="IPR009000">
    <property type="entry name" value="Transl_B-barrel_sf"/>
</dbReference>
<feature type="domain" description="PIPK" evidence="14">
    <location>
        <begin position="316"/>
        <end position="708"/>
    </location>
</feature>
<evidence type="ECO:0000256" key="4">
    <source>
        <dbReference type="ARBA" id="ARBA00022737"/>
    </source>
</evidence>
<dbReference type="Gene3D" id="3.30.70.2570">
    <property type="entry name" value="Elongation factor 4, C-terminal domain"/>
    <property type="match status" value="1"/>
</dbReference>
<feature type="binding site" evidence="11">
    <location>
        <begin position="908"/>
        <end position="915"/>
    </location>
    <ligand>
        <name>GTP</name>
        <dbReference type="ChEBI" id="CHEBI:37565"/>
    </ligand>
</feature>
<evidence type="ECO:0000313" key="17">
    <source>
        <dbReference type="Proteomes" id="UP001367508"/>
    </source>
</evidence>
<evidence type="ECO:0000256" key="6">
    <source>
        <dbReference type="ARBA" id="ARBA00022777"/>
    </source>
</evidence>
<dbReference type="Gene3D" id="2.20.110.10">
    <property type="entry name" value="Histone H3 K4-specific methyltransferase SET7/9 N-terminal domain"/>
    <property type="match status" value="4"/>
</dbReference>
<feature type="compositionally biased region" description="Low complexity" evidence="13">
    <location>
        <begin position="1"/>
        <end position="14"/>
    </location>
</feature>
<comment type="similarity">
    <text evidence="1 11">Belongs to the TRAFAC class translation factor GTPase superfamily. Classic translation factor GTPase family. LepA subfamily.</text>
</comment>
<protein>
    <recommendedName>
        <fullName evidence="11">Translation factor GUF1 homolog, chloroplastic</fullName>
        <ecNumber evidence="11">3.6.5.n1</ecNumber>
    </recommendedName>
    <alternativeName>
        <fullName evidence="11">Elongation factor 4 homolog</fullName>
        <shortName evidence="11">EF-4</shortName>
    </alternativeName>
    <alternativeName>
        <fullName evidence="11">GTPase GUF1 homolog</fullName>
    </alternativeName>
    <alternativeName>
        <fullName evidence="11">Ribosomal back-translocase</fullName>
    </alternativeName>
</protein>
<dbReference type="PROSITE" id="PS00301">
    <property type="entry name" value="G_TR_1"/>
    <property type="match status" value="1"/>
</dbReference>
<keyword evidence="11" id="KW-0934">Plastid</keyword>
<comment type="function">
    <text evidence="11">Promotes chloroplast protein synthesis. May act as a fidelity factor of the translation reaction, by catalyzing a one-codon backward translocation of tRNAs on improperly translocated ribosomes.</text>
</comment>
<dbReference type="InterPro" id="IPR003409">
    <property type="entry name" value="MORN"/>
</dbReference>
<dbReference type="InterPro" id="IPR013842">
    <property type="entry name" value="LepA_CTD"/>
</dbReference>
<evidence type="ECO:0000256" key="9">
    <source>
        <dbReference type="ARBA" id="ARBA00022917"/>
    </source>
</evidence>
<evidence type="ECO:0000256" key="7">
    <source>
        <dbReference type="ARBA" id="ARBA00022801"/>
    </source>
</evidence>
<dbReference type="FunFam" id="2.40.30.10:FF:000015">
    <property type="entry name" value="Translation factor GUF1, mitochondrial"/>
    <property type="match status" value="1"/>
</dbReference>
<feature type="binding site" evidence="11">
    <location>
        <begin position="973"/>
        <end position="977"/>
    </location>
    <ligand>
        <name>GTP</name>
        <dbReference type="ChEBI" id="CHEBI:37565"/>
    </ligand>
</feature>
<evidence type="ECO:0000256" key="2">
    <source>
        <dbReference type="ARBA" id="ARBA00022528"/>
    </source>
</evidence>
<dbReference type="CDD" id="cd03709">
    <property type="entry name" value="lepA_C"/>
    <property type="match status" value="1"/>
</dbReference>
<dbReference type="InterPro" id="IPR027518">
    <property type="entry name" value="GUFP"/>
</dbReference>
<keyword evidence="7 11" id="KW-0378">Hydrolase</keyword>
<dbReference type="PRINTS" id="PR00315">
    <property type="entry name" value="ELONGATNFCT"/>
</dbReference>
<dbReference type="FunFam" id="3.30.70.870:FF:000004">
    <property type="entry name" value="Translation factor GUF1, mitochondrial"/>
    <property type="match status" value="1"/>
</dbReference>
<evidence type="ECO:0000259" key="14">
    <source>
        <dbReference type="PROSITE" id="PS51455"/>
    </source>
</evidence>
<dbReference type="NCBIfam" id="TIGR00231">
    <property type="entry name" value="small_GTP"/>
    <property type="match status" value="1"/>
</dbReference>
<keyword evidence="8 12" id="KW-0067">ATP-binding</keyword>
<evidence type="ECO:0000256" key="10">
    <source>
        <dbReference type="ARBA" id="ARBA00023134"/>
    </source>
</evidence>
<comment type="catalytic activity">
    <reaction evidence="11">
        <text>GTP + H2O = GDP + phosphate + H(+)</text>
        <dbReference type="Rhea" id="RHEA:19669"/>
        <dbReference type="ChEBI" id="CHEBI:15377"/>
        <dbReference type="ChEBI" id="CHEBI:15378"/>
        <dbReference type="ChEBI" id="CHEBI:37565"/>
        <dbReference type="ChEBI" id="CHEBI:43474"/>
        <dbReference type="ChEBI" id="CHEBI:58189"/>
        <dbReference type="EC" id="3.6.5.n1"/>
    </reaction>
</comment>
<reference evidence="16 17" key="1">
    <citation type="submission" date="2024-01" db="EMBL/GenBank/DDBJ databases">
        <title>The genomes of 5 underutilized Papilionoideae crops provide insights into root nodulation and disease resistanc.</title>
        <authorList>
            <person name="Jiang F."/>
        </authorList>
    </citation>
    <scope>NUCLEOTIDE SEQUENCE [LARGE SCALE GENOMIC DNA]</scope>
    <source>
        <strain evidence="16">LVBAO_FW01</strain>
        <tissue evidence="16">Leaves</tissue>
    </source>
</reference>
<keyword evidence="5 11" id="KW-0547">Nucleotide-binding</keyword>
<dbReference type="InterPro" id="IPR000795">
    <property type="entry name" value="T_Tr_GTP-bd_dom"/>
</dbReference>
<name>A0AAN9M9G8_CANGL</name>
<evidence type="ECO:0000256" key="8">
    <source>
        <dbReference type="ARBA" id="ARBA00022840"/>
    </source>
</evidence>
<evidence type="ECO:0000256" key="12">
    <source>
        <dbReference type="PROSITE-ProRule" id="PRU00781"/>
    </source>
</evidence>
<evidence type="ECO:0000256" key="3">
    <source>
        <dbReference type="ARBA" id="ARBA00022679"/>
    </source>
</evidence>
<dbReference type="InterPro" id="IPR000640">
    <property type="entry name" value="EFG_V-like"/>
</dbReference>
<dbReference type="NCBIfam" id="TIGR01393">
    <property type="entry name" value="lepA"/>
    <property type="match status" value="1"/>
</dbReference>
<organism evidence="16 17">
    <name type="scientific">Canavalia gladiata</name>
    <name type="common">Sword bean</name>
    <name type="synonym">Dolichos gladiatus</name>
    <dbReference type="NCBI Taxonomy" id="3824"/>
    <lineage>
        <taxon>Eukaryota</taxon>
        <taxon>Viridiplantae</taxon>
        <taxon>Streptophyta</taxon>
        <taxon>Embryophyta</taxon>
        <taxon>Tracheophyta</taxon>
        <taxon>Spermatophyta</taxon>
        <taxon>Magnoliopsida</taxon>
        <taxon>eudicotyledons</taxon>
        <taxon>Gunneridae</taxon>
        <taxon>Pentapetalae</taxon>
        <taxon>rosids</taxon>
        <taxon>fabids</taxon>
        <taxon>Fabales</taxon>
        <taxon>Fabaceae</taxon>
        <taxon>Papilionoideae</taxon>
        <taxon>50 kb inversion clade</taxon>
        <taxon>NPAAA clade</taxon>
        <taxon>indigoferoid/millettioid clade</taxon>
        <taxon>Phaseoleae</taxon>
        <taxon>Canavalia</taxon>
    </lineage>
</organism>
<evidence type="ECO:0000256" key="1">
    <source>
        <dbReference type="ARBA" id="ARBA00005454"/>
    </source>
</evidence>
<dbReference type="GO" id="GO:0046488">
    <property type="term" value="P:phosphatidylinositol metabolic process"/>
    <property type="evidence" value="ECO:0007669"/>
    <property type="project" value="UniProtKB-UniRule"/>
</dbReference>
<dbReference type="InterPro" id="IPR005225">
    <property type="entry name" value="Small_GTP-bd"/>
</dbReference>
<dbReference type="InterPro" id="IPR027483">
    <property type="entry name" value="PInositol-4-P-4/5-kinase_C_sf"/>
</dbReference>
<dbReference type="SMART" id="SM00330">
    <property type="entry name" value="PIPKc"/>
    <property type="match status" value="1"/>
</dbReference>
<dbReference type="GO" id="GO:0005525">
    <property type="term" value="F:GTP binding"/>
    <property type="evidence" value="ECO:0007669"/>
    <property type="project" value="UniProtKB-UniRule"/>
</dbReference>
<dbReference type="FunFam" id="2.20.110.10:FF:000015">
    <property type="entry name" value="Phosphatidylinositol 4-phosphate 5-kinase"/>
    <property type="match status" value="1"/>
</dbReference>
<dbReference type="InterPro" id="IPR006297">
    <property type="entry name" value="EF-4"/>
</dbReference>
<dbReference type="HAMAP" id="MF_03138">
    <property type="entry name" value="GUFP"/>
    <property type="match status" value="1"/>
</dbReference>
<dbReference type="FunFam" id="3.40.50.300:FF:000078">
    <property type="entry name" value="Elongation factor 4"/>
    <property type="match status" value="1"/>
</dbReference>
<dbReference type="GO" id="GO:0006412">
    <property type="term" value="P:translation"/>
    <property type="evidence" value="ECO:0007669"/>
    <property type="project" value="UniProtKB-KW"/>
</dbReference>
<dbReference type="InterPro" id="IPR031157">
    <property type="entry name" value="G_TR_CS"/>
</dbReference>
<dbReference type="SUPFAM" id="SSF82185">
    <property type="entry name" value="Histone H3 K4-specific methyltransferase SET7/9 N-terminal domain"/>
    <property type="match status" value="1"/>
</dbReference>
<dbReference type="InterPro" id="IPR002498">
    <property type="entry name" value="PInositol-4-P-4/5-kinase_core"/>
</dbReference>
<dbReference type="PROSITE" id="PS51722">
    <property type="entry name" value="G_TR_2"/>
    <property type="match status" value="1"/>
</dbReference>
<proteinExistence type="inferred from homology"/>